<sequence>MPPESVSKATECGRCRRSWWEKPRSLAEGDAAADLYNGRVRVRPQSLSSVPDDKVFWMWLSTVGVYLVTYCTIFGRVQIPGRHFFQRVSDEKYARAAACKCLSRTRGKKSSTSASHRGVTDDGPIPHDGLPKACRALLCSCLFCVGQGP</sequence>
<keyword evidence="3" id="KW-1185">Reference proteome</keyword>
<keyword evidence="1" id="KW-0812">Transmembrane</keyword>
<keyword evidence="1" id="KW-0472">Membrane</keyword>
<dbReference type="Proteomes" id="UP001363622">
    <property type="component" value="Unassembled WGS sequence"/>
</dbReference>
<evidence type="ECO:0000313" key="3">
    <source>
        <dbReference type="Proteomes" id="UP001363622"/>
    </source>
</evidence>
<comment type="caution">
    <text evidence="2">The sequence shown here is derived from an EMBL/GenBank/DDBJ whole genome shotgun (WGS) entry which is preliminary data.</text>
</comment>
<accession>A0ABR1KLG5</accession>
<gene>
    <name evidence="2" type="ORF">IWZ03DRAFT_169943</name>
</gene>
<protein>
    <submittedName>
        <fullName evidence="2">Uncharacterized protein</fullName>
    </submittedName>
</protein>
<organism evidence="2 3">
    <name type="scientific">Phyllosticta citriasiana</name>
    <dbReference type="NCBI Taxonomy" id="595635"/>
    <lineage>
        <taxon>Eukaryota</taxon>
        <taxon>Fungi</taxon>
        <taxon>Dikarya</taxon>
        <taxon>Ascomycota</taxon>
        <taxon>Pezizomycotina</taxon>
        <taxon>Dothideomycetes</taxon>
        <taxon>Dothideomycetes incertae sedis</taxon>
        <taxon>Botryosphaeriales</taxon>
        <taxon>Phyllostictaceae</taxon>
        <taxon>Phyllosticta</taxon>
    </lineage>
</organism>
<evidence type="ECO:0000313" key="2">
    <source>
        <dbReference type="EMBL" id="KAK7517348.1"/>
    </source>
</evidence>
<dbReference type="EMBL" id="JBBPHU010000005">
    <property type="protein sequence ID" value="KAK7517348.1"/>
    <property type="molecule type" value="Genomic_DNA"/>
</dbReference>
<evidence type="ECO:0000256" key="1">
    <source>
        <dbReference type="SAM" id="Phobius"/>
    </source>
</evidence>
<proteinExistence type="predicted"/>
<reference evidence="2 3" key="1">
    <citation type="submission" date="2024-04" db="EMBL/GenBank/DDBJ databases">
        <title>Phyllosticta paracitricarpa is synonymous to the EU quarantine fungus P. citricarpa based on phylogenomic analyses.</title>
        <authorList>
            <consortium name="Lawrence Berkeley National Laboratory"/>
            <person name="Van Ingen-Buijs V.A."/>
            <person name="Van Westerhoven A.C."/>
            <person name="Haridas S."/>
            <person name="Skiadas P."/>
            <person name="Martin F."/>
            <person name="Groenewald J.Z."/>
            <person name="Crous P.W."/>
            <person name="Seidl M.F."/>
        </authorList>
    </citation>
    <scope>NUCLEOTIDE SEQUENCE [LARGE SCALE GENOMIC DNA]</scope>
    <source>
        <strain evidence="2 3">CBS 123371</strain>
    </source>
</reference>
<keyword evidence="1" id="KW-1133">Transmembrane helix</keyword>
<name>A0ABR1KLG5_9PEZI</name>
<feature type="transmembrane region" description="Helical" evidence="1">
    <location>
        <begin position="56"/>
        <end position="77"/>
    </location>
</feature>